<dbReference type="STRING" id="430453.SAMN04487962_12313"/>
<accession>A0A1I0H233</accession>
<dbReference type="Proteomes" id="UP000198762">
    <property type="component" value="Unassembled WGS sequence"/>
</dbReference>
<organism evidence="1 2">
    <name type="scientific">Marinobacter segnicrescens</name>
    <dbReference type="NCBI Taxonomy" id="430453"/>
    <lineage>
        <taxon>Bacteria</taxon>
        <taxon>Pseudomonadati</taxon>
        <taxon>Pseudomonadota</taxon>
        <taxon>Gammaproteobacteria</taxon>
        <taxon>Pseudomonadales</taxon>
        <taxon>Marinobacteraceae</taxon>
        <taxon>Marinobacter</taxon>
    </lineage>
</organism>
<evidence type="ECO:0000313" key="2">
    <source>
        <dbReference type="Proteomes" id="UP000198762"/>
    </source>
</evidence>
<proteinExistence type="predicted"/>
<reference evidence="2" key="1">
    <citation type="submission" date="2016-10" db="EMBL/GenBank/DDBJ databases">
        <authorList>
            <person name="Varghese N."/>
            <person name="Submissions S."/>
        </authorList>
    </citation>
    <scope>NUCLEOTIDE SEQUENCE [LARGE SCALE GENOMIC DNA]</scope>
    <source>
        <strain evidence="2">CGMCC 1.6489</strain>
    </source>
</reference>
<dbReference type="InterPro" id="IPR013424">
    <property type="entry name" value="Ice-binding_C"/>
</dbReference>
<dbReference type="NCBIfam" id="TIGR02595">
    <property type="entry name" value="PEP_CTERM"/>
    <property type="match status" value="1"/>
</dbReference>
<name>A0A1I0H233_9GAMM</name>
<dbReference type="EMBL" id="FOHZ01000023">
    <property type="protein sequence ID" value="SET77534.1"/>
    <property type="molecule type" value="Genomic_DNA"/>
</dbReference>
<evidence type="ECO:0000313" key="1">
    <source>
        <dbReference type="EMBL" id="SET77534.1"/>
    </source>
</evidence>
<gene>
    <name evidence="1" type="ORF">SAMN04487962_12313</name>
</gene>
<dbReference type="AlphaFoldDB" id="A0A1I0H233"/>
<protein>
    <submittedName>
        <fullName evidence="1">PEP-CTERM protein-sorting domain-containing protein/MYXO-CTERM domain-containing protein</fullName>
    </submittedName>
</protein>
<sequence length="56" mass="5866">MTIAIADAEDTIFDFAIFVDGGRFSSEDPTPAPESGTIALLGLDLVGLGAARRRRA</sequence>
<keyword evidence="2" id="KW-1185">Reference proteome</keyword>
<dbReference type="RefSeq" id="WP_143066629.1">
    <property type="nucleotide sequence ID" value="NZ_FOHZ01000023.1"/>
</dbReference>